<dbReference type="InterPro" id="IPR027417">
    <property type="entry name" value="P-loop_NTPase"/>
</dbReference>
<reference evidence="11 12" key="1">
    <citation type="journal article" date="2015" name="Stand. Genomic Sci.">
        <title>Complete genome sequence and description of Salinispira pacifica gen. nov., sp. nov., a novel spirochaete isolated form a hypersaline microbial mat.</title>
        <authorList>
            <person name="Ben Hania W."/>
            <person name="Joseph M."/>
            <person name="Schumann P."/>
            <person name="Bunk B."/>
            <person name="Fiebig A."/>
            <person name="Sproer C."/>
            <person name="Klenk H.P."/>
            <person name="Fardeau M.L."/>
            <person name="Spring S."/>
        </authorList>
    </citation>
    <scope>NUCLEOTIDE SEQUENCE [LARGE SCALE GENOMIC DNA]</scope>
    <source>
        <strain evidence="11 12">L21-RPul-D2</strain>
    </source>
</reference>
<evidence type="ECO:0000256" key="4">
    <source>
        <dbReference type="ARBA" id="ARBA00022741"/>
    </source>
</evidence>
<comment type="similarity">
    <text evidence="8">Belongs to the binding-protein-dependent transport system permease family.</text>
</comment>
<keyword evidence="2 8" id="KW-0813">Transport</keyword>
<dbReference type="SUPFAM" id="SSF161098">
    <property type="entry name" value="MetI-like"/>
    <property type="match status" value="1"/>
</dbReference>
<dbReference type="PROSITE" id="PS00211">
    <property type="entry name" value="ABC_TRANSPORTER_1"/>
    <property type="match status" value="1"/>
</dbReference>
<feature type="transmembrane region" description="Helical" evidence="8">
    <location>
        <begin position="64"/>
        <end position="84"/>
    </location>
</feature>
<feature type="domain" description="ABC transporter" evidence="9">
    <location>
        <begin position="282"/>
        <end position="475"/>
    </location>
</feature>
<dbReference type="KEGG" id="slr:L21SP2_2569"/>
<keyword evidence="5" id="KW-0067">ATP-binding</keyword>
<feature type="domain" description="ABC transmembrane type-1" evidence="10">
    <location>
        <begin position="57"/>
        <end position="241"/>
    </location>
</feature>
<dbReference type="PANTHER" id="PTHR42788:SF20">
    <property type="entry name" value="ABC TRANSPORTER ATP-BINDING PROTEIN"/>
    <property type="match status" value="1"/>
</dbReference>
<organism evidence="11 12">
    <name type="scientific">Salinispira pacifica</name>
    <dbReference type="NCBI Taxonomy" id="1307761"/>
    <lineage>
        <taxon>Bacteria</taxon>
        <taxon>Pseudomonadati</taxon>
        <taxon>Spirochaetota</taxon>
        <taxon>Spirochaetia</taxon>
        <taxon>Spirochaetales</taxon>
        <taxon>Spirochaetaceae</taxon>
        <taxon>Salinispira</taxon>
    </lineage>
</organism>
<proteinExistence type="inferred from homology"/>
<evidence type="ECO:0000256" key="1">
    <source>
        <dbReference type="ARBA" id="ARBA00004651"/>
    </source>
</evidence>
<dbReference type="Pfam" id="PF00528">
    <property type="entry name" value="BPD_transp_1"/>
    <property type="match status" value="1"/>
</dbReference>
<name>V5WL50_9SPIO</name>
<dbReference type="Proteomes" id="UP000018680">
    <property type="component" value="Chromosome"/>
</dbReference>
<evidence type="ECO:0000256" key="6">
    <source>
        <dbReference type="ARBA" id="ARBA00022989"/>
    </source>
</evidence>
<dbReference type="AlphaFoldDB" id="V5WL50"/>
<evidence type="ECO:0000313" key="11">
    <source>
        <dbReference type="EMBL" id="AHC15921.1"/>
    </source>
</evidence>
<dbReference type="GO" id="GO:0005524">
    <property type="term" value="F:ATP binding"/>
    <property type="evidence" value="ECO:0007669"/>
    <property type="project" value="UniProtKB-KW"/>
</dbReference>
<dbReference type="HOGENOM" id="CLU_570943_0_0_12"/>
<evidence type="ECO:0000259" key="10">
    <source>
        <dbReference type="PROSITE" id="PS50928"/>
    </source>
</evidence>
<dbReference type="GO" id="GO:0016887">
    <property type="term" value="F:ATP hydrolysis activity"/>
    <property type="evidence" value="ECO:0007669"/>
    <property type="project" value="InterPro"/>
</dbReference>
<evidence type="ECO:0000256" key="8">
    <source>
        <dbReference type="RuleBase" id="RU363032"/>
    </source>
</evidence>
<dbReference type="PANTHER" id="PTHR42788">
    <property type="entry name" value="TAURINE IMPORT ATP-BINDING PROTEIN-RELATED"/>
    <property type="match status" value="1"/>
</dbReference>
<protein>
    <submittedName>
        <fullName evidence="11">Hydroxymethylpyrimidine ABC transporter, ATPase component</fullName>
    </submittedName>
</protein>
<accession>V5WL50</accession>
<keyword evidence="3 8" id="KW-0812">Transmembrane</keyword>
<dbReference type="SMART" id="SM00382">
    <property type="entry name" value="AAA"/>
    <property type="match status" value="1"/>
</dbReference>
<dbReference type="CDD" id="cd06261">
    <property type="entry name" value="TM_PBP2"/>
    <property type="match status" value="1"/>
</dbReference>
<evidence type="ECO:0000256" key="5">
    <source>
        <dbReference type="ARBA" id="ARBA00022840"/>
    </source>
</evidence>
<keyword evidence="7 8" id="KW-0472">Membrane</keyword>
<dbReference type="InterPro" id="IPR050166">
    <property type="entry name" value="ABC_transporter_ATP-bind"/>
</dbReference>
<dbReference type="Gene3D" id="1.10.3720.10">
    <property type="entry name" value="MetI-like"/>
    <property type="match status" value="1"/>
</dbReference>
<dbReference type="eggNOG" id="COG1116">
    <property type="taxonomic scope" value="Bacteria"/>
</dbReference>
<dbReference type="EMBL" id="CP006939">
    <property type="protein sequence ID" value="AHC15921.1"/>
    <property type="molecule type" value="Genomic_DNA"/>
</dbReference>
<dbReference type="Pfam" id="PF00005">
    <property type="entry name" value="ABC_tran"/>
    <property type="match status" value="1"/>
</dbReference>
<dbReference type="InterPro" id="IPR003593">
    <property type="entry name" value="AAA+_ATPase"/>
</dbReference>
<keyword evidence="4" id="KW-0547">Nucleotide-binding</keyword>
<sequence length="478" mass="53507">MYQIAVRMAEYSAGLILFFLLWWGGSVLAGPGVLPGPGRVLDLIASPGLIADFLVELSRTLSRALLGFAAAWIISIPLGLLIGGSGFSRRVAFFPVFLLQGAPPLLWITPLVLWLGTKGAAAPAVAFLVTTPLLLSHIVEARRQIRDYEYQLFRIYNNRPRTLWTELYIPRLLPALKTNAHLGMMTAVKSAMVAEWFAAQDGFGRRINSFYQFFEVDRFFAWALLFLLSMAVLSLCIRLILRYSFPERTSTAAPMQQTGTFQPVQSDEAAAMAVQTGTQLGIQVRQLRVSFGRHKIFSGMNFSVSPERPLVIHGPSGCGKTTLLKTIGGLYTPDEGTVQRPHELAMLFQDDLLLEHRDALGNTLLPVLPSPSAENINRAAHMLDLWGLEGFYHHFPSQLSGGMRKRLSMARAWYLRPRALLMDEPFNNLDKSARDDIWDRFFLLHSRRPVPTIIITHYPEELAGRAVDSCSWSELLRP</sequence>
<comment type="subcellular location">
    <subcellularLocation>
        <location evidence="1 8">Cell membrane</location>
        <topology evidence="1 8">Multi-pass membrane protein</topology>
    </subcellularLocation>
</comment>
<dbReference type="GO" id="GO:0055085">
    <property type="term" value="P:transmembrane transport"/>
    <property type="evidence" value="ECO:0007669"/>
    <property type="project" value="InterPro"/>
</dbReference>
<dbReference type="PROSITE" id="PS50928">
    <property type="entry name" value="ABC_TM1"/>
    <property type="match status" value="1"/>
</dbReference>
<dbReference type="InterPro" id="IPR000515">
    <property type="entry name" value="MetI-like"/>
</dbReference>
<evidence type="ECO:0000256" key="7">
    <source>
        <dbReference type="ARBA" id="ARBA00023136"/>
    </source>
</evidence>
<feature type="transmembrane region" description="Helical" evidence="8">
    <location>
        <begin position="91"/>
        <end position="114"/>
    </location>
</feature>
<dbReference type="GO" id="GO:0005886">
    <property type="term" value="C:plasma membrane"/>
    <property type="evidence" value="ECO:0007669"/>
    <property type="project" value="UniProtKB-SubCell"/>
</dbReference>
<dbReference type="PROSITE" id="PS50893">
    <property type="entry name" value="ABC_TRANSPORTER_2"/>
    <property type="match status" value="1"/>
</dbReference>
<dbReference type="InterPro" id="IPR017871">
    <property type="entry name" value="ABC_transporter-like_CS"/>
</dbReference>
<evidence type="ECO:0000259" key="9">
    <source>
        <dbReference type="PROSITE" id="PS50893"/>
    </source>
</evidence>
<feature type="transmembrane region" description="Helical" evidence="8">
    <location>
        <begin position="120"/>
        <end position="139"/>
    </location>
</feature>
<evidence type="ECO:0000256" key="3">
    <source>
        <dbReference type="ARBA" id="ARBA00022692"/>
    </source>
</evidence>
<dbReference type="InterPro" id="IPR003439">
    <property type="entry name" value="ABC_transporter-like_ATP-bd"/>
</dbReference>
<dbReference type="SUPFAM" id="SSF52540">
    <property type="entry name" value="P-loop containing nucleoside triphosphate hydrolases"/>
    <property type="match status" value="1"/>
</dbReference>
<keyword evidence="12" id="KW-1185">Reference proteome</keyword>
<gene>
    <name evidence="11" type="ORF">L21SP2_2569</name>
</gene>
<dbReference type="InterPro" id="IPR035906">
    <property type="entry name" value="MetI-like_sf"/>
</dbReference>
<dbReference type="Gene3D" id="3.40.50.300">
    <property type="entry name" value="P-loop containing nucleotide triphosphate hydrolases"/>
    <property type="match status" value="1"/>
</dbReference>
<evidence type="ECO:0000256" key="2">
    <source>
        <dbReference type="ARBA" id="ARBA00022448"/>
    </source>
</evidence>
<keyword evidence="6 8" id="KW-1133">Transmembrane helix</keyword>
<dbReference type="STRING" id="1307761.L21SP2_2569"/>
<evidence type="ECO:0000313" key="12">
    <source>
        <dbReference type="Proteomes" id="UP000018680"/>
    </source>
</evidence>
<feature type="transmembrane region" description="Helical" evidence="8">
    <location>
        <begin position="219"/>
        <end position="241"/>
    </location>
</feature>